<feature type="transmembrane region" description="Helical" evidence="1">
    <location>
        <begin position="434"/>
        <end position="450"/>
    </location>
</feature>
<gene>
    <name evidence="3" type="ORF">C5F44_07875</name>
</gene>
<dbReference type="AlphaFoldDB" id="A0A2T4JA67"/>
<feature type="transmembrane region" description="Helical" evidence="1">
    <location>
        <begin position="370"/>
        <end position="388"/>
    </location>
</feature>
<keyword evidence="3" id="KW-0378">Hydrolase</keyword>
<dbReference type="GO" id="GO:0016787">
    <property type="term" value="F:hydrolase activity"/>
    <property type="evidence" value="ECO:0007669"/>
    <property type="project" value="UniProtKB-KW"/>
</dbReference>
<feature type="domain" description="Serine aminopeptidase S33" evidence="2">
    <location>
        <begin position="70"/>
        <end position="183"/>
    </location>
</feature>
<evidence type="ECO:0000313" key="3">
    <source>
        <dbReference type="EMBL" id="PTE14717.1"/>
    </source>
</evidence>
<dbReference type="SUPFAM" id="SSF53474">
    <property type="entry name" value="alpha/beta-Hydrolases"/>
    <property type="match status" value="1"/>
</dbReference>
<keyword evidence="1" id="KW-0472">Membrane</keyword>
<keyword evidence="4" id="KW-1185">Reference proteome</keyword>
<accession>A0A2T4JA67</accession>
<sequence length="510" mass="53835">MRLGQGIEQARVASLAMLRMALIVGLAVAGLWLALAKLHDQAAGVRVERVDIEGVPAQVFRPEGPAKGPVLVIEHGFAGSARIMDSFALSAARAGYVAVSYDSAGHGRNPAPLSGSITEIDGATVTLRRELETVMRAARGYGDGRLAVLGHSMATDIVVRAVRSQGGVDATILVSMFSREVTPATPPNLLVVTGEWEPRLRQEALWAAGLLDPSAQEGETVGFEGNWRRAAVAPHVEHVSVLFSTATMAEMVGWLDQTFGAAPQGALADRGGWIALLLLCGAVMAGQGMRLLPQVAAAPQGAGLPWRRLWWVVLVPVVVVPLGLRFVPTGFLPVLVADYLAVHFAAFGGVLALCLWRAGAPRPDWPLRALLAGLIGFALVAGLIFWPIDAYLTNFYPGPGRAVVMAAILAGTLPCFLALEWAMRGAGAGRLEGVALKAGLLVSLLIAVALDFERLMFLLIILPVVVLAFLLFGWLSARAYGATRHPFAGALMQALAFAWALGVTFPLLAG</sequence>
<protein>
    <submittedName>
        <fullName evidence="3">Alpha/beta hydrolase</fullName>
    </submittedName>
</protein>
<proteinExistence type="predicted"/>
<keyword evidence="1" id="KW-0812">Transmembrane</keyword>
<dbReference type="Pfam" id="PF12146">
    <property type="entry name" value="Hydrolase_4"/>
    <property type="match status" value="1"/>
</dbReference>
<feature type="transmembrane region" description="Helical" evidence="1">
    <location>
        <begin position="12"/>
        <end position="35"/>
    </location>
</feature>
<dbReference type="RefSeq" id="WP_107672969.1">
    <property type="nucleotide sequence ID" value="NZ_PZKE01000006.1"/>
</dbReference>
<evidence type="ECO:0000313" key="4">
    <source>
        <dbReference type="Proteomes" id="UP000241362"/>
    </source>
</evidence>
<feature type="transmembrane region" description="Helical" evidence="1">
    <location>
        <begin position="400"/>
        <end position="422"/>
    </location>
</feature>
<evidence type="ECO:0000256" key="1">
    <source>
        <dbReference type="SAM" id="Phobius"/>
    </source>
</evidence>
<feature type="transmembrane region" description="Helical" evidence="1">
    <location>
        <begin position="339"/>
        <end position="358"/>
    </location>
</feature>
<feature type="transmembrane region" description="Helical" evidence="1">
    <location>
        <begin position="456"/>
        <end position="475"/>
    </location>
</feature>
<organism evidence="3 4">
    <name type="scientific">Fuscovulum blasticum DSM 2131</name>
    <dbReference type="NCBI Taxonomy" id="1188250"/>
    <lineage>
        <taxon>Bacteria</taxon>
        <taxon>Pseudomonadati</taxon>
        <taxon>Pseudomonadota</taxon>
        <taxon>Alphaproteobacteria</taxon>
        <taxon>Rhodobacterales</taxon>
        <taxon>Paracoccaceae</taxon>
        <taxon>Pseudogemmobacter</taxon>
    </lineage>
</organism>
<name>A0A2T4JA67_FUSBL</name>
<dbReference type="Proteomes" id="UP000241362">
    <property type="component" value="Unassembled WGS sequence"/>
</dbReference>
<reference evidence="3 4" key="1">
    <citation type="submission" date="2018-03" db="EMBL/GenBank/DDBJ databases">
        <title>Rhodobacter blasticus.</title>
        <authorList>
            <person name="Meyer T.E."/>
            <person name="Miller S."/>
            <person name="Lodha T."/>
            <person name="Gandham S."/>
            <person name="Chintalapati S."/>
            <person name="Chintalapati V.R."/>
        </authorList>
    </citation>
    <scope>NUCLEOTIDE SEQUENCE [LARGE SCALE GENOMIC DNA]</scope>
    <source>
        <strain evidence="3 4">DSM 2131</strain>
    </source>
</reference>
<evidence type="ECO:0000259" key="2">
    <source>
        <dbReference type="Pfam" id="PF12146"/>
    </source>
</evidence>
<dbReference type="InterPro" id="IPR022742">
    <property type="entry name" value="Hydrolase_4"/>
</dbReference>
<feature type="transmembrane region" description="Helical" evidence="1">
    <location>
        <begin position="309"/>
        <end position="327"/>
    </location>
</feature>
<comment type="caution">
    <text evidence="3">The sequence shown here is derived from an EMBL/GenBank/DDBJ whole genome shotgun (WGS) entry which is preliminary data.</text>
</comment>
<dbReference type="Gene3D" id="3.40.50.1820">
    <property type="entry name" value="alpha/beta hydrolase"/>
    <property type="match status" value="1"/>
</dbReference>
<dbReference type="InterPro" id="IPR029058">
    <property type="entry name" value="AB_hydrolase_fold"/>
</dbReference>
<keyword evidence="1" id="KW-1133">Transmembrane helix</keyword>
<feature type="transmembrane region" description="Helical" evidence="1">
    <location>
        <begin position="487"/>
        <end position="509"/>
    </location>
</feature>
<dbReference type="EMBL" id="PZKE01000006">
    <property type="protein sequence ID" value="PTE14717.1"/>
    <property type="molecule type" value="Genomic_DNA"/>
</dbReference>